<proteinExistence type="predicted"/>
<feature type="domain" description="Ryanodine receptor Ryr" evidence="1">
    <location>
        <begin position="55"/>
        <end position="101"/>
    </location>
</feature>
<dbReference type="EMBL" id="JALJXV010000003">
    <property type="protein sequence ID" value="MCP1674627.1"/>
    <property type="molecule type" value="Genomic_DNA"/>
</dbReference>
<reference evidence="2" key="1">
    <citation type="submission" date="2022-03" db="EMBL/GenBank/DDBJ databases">
        <title>Genomic Encyclopedia of Type Strains, Phase III (KMG-III): the genomes of soil and plant-associated and newly described type strains.</title>
        <authorList>
            <person name="Whitman W."/>
        </authorList>
    </citation>
    <scope>NUCLEOTIDE SEQUENCE</scope>
    <source>
        <strain evidence="2">ANL 6-2</strain>
    </source>
</reference>
<gene>
    <name evidence="2" type="ORF">J2T57_001729</name>
</gene>
<dbReference type="Gene3D" id="6.20.350.10">
    <property type="match status" value="1"/>
</dbReference>
<dbReference type="Proteomes" id="UP001205843">
    <property type="component" value="Unassembled WGS sequence"/>
</dbReference>
<organism evidence="2 3">
    <name type="scientific">Natronocella acetinitrilica</name>
    <dbReference type="NCBI Taxonomy" id="414046"/>
    <lineage>
        <taxon>Bacteria</taxon>
        <taxon>Pseudomonadati</taxon>
        <taxon>Pseudomonadota</taxon>
        <taxon>Gammaproteobacteria</taxon>
        <taxon>Chromatiales</taxon>
        <taxon>Ectothiorhodospiraceae</taxon>
        <taxon>Natronocella</taxon>
    </lineage>
</organism>
<sequence>MSDESIARVAHEANRAWCEAHGDFSQSPWEGAPAWQRASILTGVAAHRANPAMTPEQSHALWLAGKTRDGWRYGPQKRVDRREHPCMRPYAELPAHQRTKDALFTAVVGALLRAGE</sequence>
<dbReference type="InterPro" id="IPR003032">
    <property type="entry name" value="Ryanodine_rcpt"/>
</dbReference>
<evidence type="ECO:0000313" key="3">
    <source>
        <dbReference type="Proteomes" id="UP001205843"/>
    </source>
</evidence>
<evidence type="ECO:0000259" key="1">
    <source>
        <dbReference type="Pfam" id="PF02026"/>
    </source>
</evidence>
<dbReference type="Pfam" id="PF02026">
    <property type="entry name" value="RyR"/>
    <property type="match status" value="1"/>
</dbReference>
<accession>A0AAE3G395</accession>
<protein>
    <recommendedName>
        <fullName evidence="1">Ryanodine receptor Ryr domain-containing protein</fullName>
    </recommendedName>
</protein>
<keyword evidence="3" id="KW-1185">Reference proteome</keyword>
<evidence type="ECO:0000313" key="2">
    <source>
        <dbReference type="EMBL" id="MCP1674627.1"/>
    </source>
</evidence>
<dbReference type="AlphaFoldDB" id="A0AAE3G395"/>
<dbReference type="RefSeq" id="WP_253476769.1">
    <property type="nucleotide sequence ID" value="NZ_JALJXV010000003.1"/>
</dbReference>
<comment type="caution">
    <text evidence="2">The sequence shown here is derived from an EMBL/GenBank/DDBJ whole genome shotgun (WGS) entry which is preliminary data.</text>
</comment>
<name>A0AAE3G395_9GAMM</name>